<protein>
    <submittedName>
        <fullName evidence="2">Membrane protein</fullName>
    </submittedName>
</protein>
<feature type="signal peptide" evidence="1">
    <location>
        <begin position="1"/>
        <end position="30"/>
    </location>
</feature>
<dbReference type="EMBL" id="JAHBMH010000044">
    <property type="protein sequence ID" value="KAK1936158.1"/>
    <property type="molecule type" value="Genomic_DNA"/>
</dbReference>
<dbReference type="AlphaFoldDB" id="A0AAD9LGS7"/>
<keyword evidence="3" id="KW-1185">Reference proteome</keyword>
<reference evidence="2" key="2">
    <citation type="submission" date="2021-05" db="EMBL/GenBank/DDBJ databases">
        <authorList>
            <person name="Pain A."/>
        </authorList>
    </citation>
    <scope>NUCLEOTIDE SEQUENCE</scope>
    <source>
        <strain evidence="2">1802A</strain>
    </source>
</reference>
<feature type="chain" id="PRO_5042187776" evidence="1">
    <location>
        <begin position="31"/>
        <end position="260"/>
    </location>
</feature>
<evidence type="ECO:0000256" key="1">
    <source>
        <dbReference type="SAM" id="SignalP"/>
    </source>
</evidence>
<evidence type="ECO:0000313" key="2">
    <source>
        <dbReference type="EMBL" id="KAK1936158.1"/>
    </source>
</evidence>
<evidence type="ECO:0000313" key="3">
    <source>
        <dbReference type="Proteomes" id="UP001195914"/>
    </source>
</evidence>
<gene>
    <name evidence="2" type="ORF">X943_001758</name>
</gene>
<keyword evidence="1" id="KW-0732">Signal</keyword>
<reference evidence="2" key="1">
    <citation type="journal article" date="2014" name="Nucleic Acids Res.">
        <title>The evolutionary dynamics of variant antigen genes in Babesia reveal a history of genomic innovation underlying host-parasite interaction.</title>
        <authorList>
            <person name="Jackson A.P."/>
            <person name="Otto T.D."/>
            <person name="Darby A."/>
            <person name="Ramaprasad A."/>
            <person name="Xia D."/>
            <person name="Echaide I.E."/>
            <person name="Farber M."/>
            <person name="Gahlot S."/>
            <person name="Gamble J."/>
            <person name="Gupta D."/>
            <person name="Gupta Y."/>
            <person name="Jackson L."/>
            <person name="Malandrin L."/>
            <person name="Malas T.B."/>
            <person name="Moussa E."/>
            <person name="Nair M."/>
            <person name="Reid A.J."/>
            <person name="Sanders M."/>
            <person name="Sharma J."/>
            <person name="Tracey A."/>
            <person name="Quail M.A."/>
            <person name="Weir W."/>
            <person name="Wastling J.M."/>
            <person name="Hall N."/>
            <person name="Willadsen P."/>
            <person name="Lingelbach K."/>
            <person name="Shiels B."/>
            <person name="Tait A."/>
            <person name="Berriman M."/>
            <person name="Allred D.R."/>
            <person name="Pain A."/>
        </authorList>
    </citation>
    <scope>NUCLEOTIDE SEQUENCE</scope>
    <source>
        <strain evidence="2">1802A</strain>
    </source>
</reference>
<sequence length="260" mass="29385">MSCRSASYSVCSFLCLLSVCLLREGHKATASTHNQPDYSLVVKSLSFERGTVGTELSGNDGAFIFRTNDIQLKLAPDVFECLSNFNFEGNIAADRILSCDVNQWVLWKIDMFNSYDERTWMPSPISRCGHSADYFLGGPCMLSEGRVNRYYRDIPPHRDIKITGRVHFFDQWNGETLSLKVDNNTVWSESYNWCPTVLDAGCTKYGIDSCGQEYPDRLSVNFNVSMPHTADRIALEFNSTLKINACEASWGIDDVAIYIR</sequence>
<dbReference type="PANTHER" id="PTHR39767">
    <property type="entry name" value="CALCIUM/CALMODULIN-BINDING MEMBRANE PROTEIN PCM4-RELATED"/>
    <property type="match status" value="1"/>
</dbReference>
<dbReference type="PANTHER" id="PTHR39767:SF2">
    <property type="entry name" value="CHROMOSOME UNDETERMINED SCAFFOLD_1, WHOLE GENOME SHOTGUN SEQUENCE"/>
    <property type="match status" value="1"/>
</dbReference>
<accession>A0AAD9LGS7</accession>
<name>A0AAD9LGS7_BABDI</name>
<dbReference type="Proteomes" id="UP001195914">
    <property type="component" value="Unassembled WGS sequence"/>
</dbReference>
<proteinExistence type="predicted"/>
<organism evidence="2 3">
    <name type="scientific">Babesia divergens</name>
    <dbReference type="NCBI Taxonomy" id="32595"/>
    <lineage>
        <taxon>Eukaryota</taxon>
        <taxon>Sar</taxon>
        <taxon>Alveolata</taxon>
        <taxon>Apicomplexa</taxon>
        <taxon>Aconoidasida</taxon>
        <taxon>Piroplasmida</taxon>
        <taxon>Babesiidae</taxon>
        <taxon>Babesia</taxon>
    </lineage>
</organism>
<comment type="caution">
    <text evidence="2">The sequence shown here is derived from an EMBL/GenBank/DDBJ whole genome shotgun (WGS) entry which is preliminary data.</text>
</comment>